<keyword evidence="3" id="KW-0677">Repeat</keyword>
<evidence type="ECO:0000259" key="9">
    <source>
        <dbReference type="PROSITE" id="PS50011"/>
    </source>
</evidence>
<sequence>MDALRAGDPQHIGDYWLAGRLGSGGQGVVYEAYDPEGHRVAIKVLHASDDGGSRDRFAKEATAAGRVASFCTARVLAADLEGSRPYIVSEYVAGPSLRKAVNEGRRFAEDDLHRLATAIATALTAVHDAGVIHRDLKPDNVLLGPDGPRVIDFGIARTLDMSLTRTGEVSGTPSYMAPEVFMGQRAGAPADVFAWGAVIVFAATGQDPFTADTLGGVMHQVLSSTPDLGALPQRLARLVGAAMAKDPAARPAARDLLLALVNGNATDTRGLLAAGSRSAQGVHGPEQSDPALGTIAEDAYAALAPEERDLAAEVFLRMVTVDEDGYESGRWASREELYGGRPEREAAAIERILRAFSYVVTTKDTSVALSRPALLRAWPRLRMWVDADRDGLAALGQISAAARRWSDNGRRDGDLLQGSRLEQALSWAATGRRHVTLTPAERDFLRAGTELTRKRARRRTLTTIALAGLLVVTMIAGGLAVYQRQQAAGQRDILTAKQVAAEADRMRTTDPVKAMLLSVAAWRVSPQPETRSSLMASLQQQETAVFRDPPVKGIAHRALSPDGRTLVSVSEAGVNVYDVRTGERTGGWAGLRLKDGPPEEPALNKSGRLLAMIMGSELGVWDLTSGKQLVRRSVGERGQFSVAWGEHESILTVMRQGEIVYLLDVATGKQFGKTLALYSDGLMPWQPPLVDPTGKHLLLAGGRFVELALPGFTPERRLAPCRTHLDAAAFTPDGKTIACAAATIALVDAATGRERKRGDDDWACDICTRPGVELRFSQDGGFLAAFIERELRVWRVADRKQILTYRAEDELTDLRFDADGRTLRYLYDNRVISLDLSPRAAATHVRKGVAKLGPGGRWAAMEDPDQNRLGLWDLASRKEVATFPLSEFAAWGFDRTGTRMLIADLASVRLIDLDTREKLWQVSTPHTNTNSPERVDFSQDGRTIALTLRPSSQEGSLRLLVLDTADGRVLRTFDSEIGGGPYTPDGRLASAFGRFIDLTTGKPDGAAFDVGRGASAVAVSDQGRLAFSAGPAGRIAMWTVRGPEQITPVLRGTTGEITELAFSPKGDLLASVTRDGILQIWDVNAMRRLGGAFDLHGSQITSLAFSPDGSTLYAADWGSVQRIPIGAEWIVQDVCRRAGHTLSPADWAASFKEVPYRDICPRRQP</sequence>
<dbReference type="InterPro" id="IPR000719">
    <property type="entry name" value="Prot_kinase_dom"/>
</dbReference>
<dbReference type="SUPFAM" id="SSF56112">
    <property type="entry name" value="Protein kinase-like (PK-like)"/>
    <property type="match status" value="1"/>
</dbReference>
<protein>
    <submittedName>
        <fullName evidence="10">WD40 repeat protein/predicted Ser/Thr protein kinase</fullName>
    </submittedName>
</protein>
<gene>
    <name evidence="10" type="ORF">HD595_002446</name>
</gene>
<keyword evidence="6" id="KW-0067">ATP-binding</keyword>
<feature type="repeat" description="WD" evidence="7">
    <location>
        <begin position="1050"/>
        <end position="1091"/>
    </location>
</feature>
<keyword evidence="4" id="KW-0547">Nucleotide-binding</keyword>
<dbReference type="SUPFAM" id="SSF82171">
    <property type="entry name" value="DPP6 N-terminal domain-like"/>
    <property type="match status" value="1"/>
</dbReference>
<dbReference type="Pfam" id="PF20703">
    <property type="entry name" value="nSTAND1"/>
    <property type="match status" value="1"/>
</dbReference>
<dbReference type="EMBL" id="JAMZEC010000001">
    <property type="protein sequence ID" value="MCP2346324.1"/>
    <property type="molecule type" value="Genomic_DNA"/>
</dbReference>
<feature type="domain" description="Protein kinase" evidence="9">
    <location>
        <begin position="15"/>
        <end position="261"/>
    </location>
</feature>
<dbReference type="CDD" id="cd14014">
    <property type="entry name" value="STKc_PknB_like"/>
    <property type="match status" value="1"/>
</dbReference>
<dbReference type="GO" id="GO:0016301">
    <property type="term" value="F:kinase activity"/>
    <property type="evidence" value="ECO:0007669"/>
    <property type="project" value="UniProtKB-KW"/>
</dbReference>
<evidence type="ECO:0000313" key="10">
    <source>
        <dbReference type="EMBL" id="MCP2346324.1"/>
    </source>
</evidence>
<dbReference type="PROSITE" id="PS00678">
    <property type="entry name" value="WD_REPEATS_1"/>
    <property type="match status" value="1"/>
</dbReference>
<proteinExistence type="predicted"/>
<evidence type="ECO:0000256" key="3">
    <source>
        <dbReference type="ARBA" id="ARBA00022737"/>
    </source>
</evidence>
<evidence type="ECO:0000313" key="11">
    <source>
        <dbReference type="Proteomes" id="UP001320766"/>
    </source>
</evidence>
<organism evidence="10 11">
    <name type="scientific">Nonomuraea roseoviolacea subsp. carminata</name>
    <dbReference type="NCBI Taxonomy" id="160689"/>
    <lineage>
        <taxon>Bacteria</taxon>
        <taxon>Bacillati</taxon>
        <taxon>Actinomycetota</taxon>
        <taxon>Actinomycetes</taxon>
        <taxon>Streptosporangiales</taxon>
        <taxon>Streptosporangiaceae</taxon>
        <taxon>Nonomuraea</taxon>
    </lineage>
</organism>
<dbReference type="RefSeq" id="WP_253768546.1">
    <property type="nucleotide sequence ID" value="NZ_BAAAVE010000009.1"/>
</dbReference>
<dbReference type="PROSITE" id="PS00108">
    <property type="entry name" value="PROTEIN_KINASE_ST"/>
    <property type="match status" value="1"/>
</dbReference>
<dbReference type="Pfam" id="PF00069">
    <property type="entry name" value="Pkinase"/>
    <property type="match status" value="1"/>
</dbReference>
<keyword evidence="8" id="KW-1133">Transmembrane helix</keyword>
<evidence type="ECO:0000256" key="7">
    <source>
        <dbReference type="PROSITE-ProRule" id="PRU00221"/>
    </source>
</evidence>
<dbReference type="PANTHER" id="PTHR43289:SF34">
    <property type="entry name" value="SERINE_THREONINE-PROTEIN KINASE YBDM-RELATED"/>
    <property type="match status" value="1"/>
</dbReference>
<dbReference type="InterPro" id="IPR049052">
    <property type="entry name" value="nSTAND1"/>
</dbReference>
<dbReference type="InterPro" id="IPR008271">
    <property type="entry name" value="Ser/Thr_kinase_AS"/>
</dbReference>
<keyword evidence="1 7" id="KW-0853">WD repeat</keyword>
<dbReference type="Pfam" id="PF00400">
    <property type="entry name" value="WD40"/>
    <property type="match status" value="2"/>
</dbReference>
<dbReference type="PROSITE" id="PS50082">
    <property type="entry name" value="WD_REPEATS_2"/>
    <property type="match status" value="1"/>
</dbReference>
<evidence type="ECO:0000256" key="5">
    <source>
        <dbReference type="ARBA" id="ARBA00022777"/>
    </source>
</evidence>
<dbReference type="InterPro" id="IPR011047">
    <property type="entry name" value="Quinoprotein_ADH-like_sf"/>
</dbReference>
<dbReference type="Gene3D" id="1.10.510.10">
    <property type="entry name" value="Transferase(Phosphotransferase) domain 1"/>
    <property type="match status" value="1"/>
</dbReference>
<evidence type="ECO:0000256" key="2">
    <source>
        <dbReference type="ARBA" id="ARBA00022679"/>
    </source>
</evidence>
<evidence type="ECO:0000256" key="8">
    <source>
        <dbReference type="SAM" id="Phobius"/>
    </source>
</evidence>
<keyword evidence="2" id="KW-0808">Transferase</keyword>
<dbReference type="PANTHER" id="PTHR43289">
    <property type="entry name" value="MITOGEN-ACTIVATED PROTEIN KINASE KINASE KINASE 20-RELATED"/>
    <property type="match status" value="1"/>
</dbReference>
<dbReference type="Proteomes" id="UP001320766">
    <property type="component" value="Unassembled WGS sequence"/>
</dbReference>
<dbReference type="PROSITE" id="PS50011">
    <property type="entry name" value="PROTEIN_KINASE_DOM"/>
    <property type="match status" value="1"/>
</dbReference>
<dbReference type="InterPro" id="IPR001680">
    <property type="entry name" value="WD40_rpt"/>
</dbReference>
<feature type="transmembrane region" description="Helical" evidence="8">
    <location>
        <begin position="461"/>
        <end position="482"/>
    </location>
</feature>
<evidence type="ECO:0000256" key="4">
    <source>
        <dbReference type="ARBA" id="ARBA00022741"/>
    </source>
</evidence>
<evidence type="ECO:0000256" key="6">
    <source>
        <dbReference type="ARBA" id="ARBA00022840"/>
    </source>
</evidence>
<keyword evidence="8" id="KW-0812">Transmembrane</keyword>
<name>A0ABT1JZW8_9ACTN</name>
<dbReference type="SMART" id="SM00220">
    <property type="entry name" value="S_TKc"/>
    <property type="match status" value="1"/>
</dbReference>
<evidence type="ECO:0000256" key="1">
    <source>
        <dbReference type="ARBA" id="ARBA00022574"/>
    </source>
</evidence>
<dbReference type="InterPro" id="IPR011009">
    <property type="entry name" value="Kinase-like_dom_sf"/>
</dbReference>
<dbReference type="PROSITE" id="PS50294">
    <property type="entry name" value="WD_REPEATS_REGION"/>
    <property type="match status" value="1"/>
</dbReference>
<dbReference type="Gene3D" id="3.30.200.20">
    <property type="entry name" value="Phosphorylase Kinase, domain 1"/>
    <property type="match status" value="1"/>
</dbReference>
<dbReference type="Gene3D" id="2.130.10.10">
    <property type="entry name" value="YVTN repeat-like/Quinoprotein amine dehydrogenase"/>
    <property type="match status" value="4"/>
</dbReference>
<comment type="caution">
    <text evidence="10">The sequence shown here is derived from an EMBL/GenBank/DDBJ whole genome shotgun (WGS) entry which is preliminary data.</text>
</comment>
<keyword evidence="5 10" id="KW-0418">Kinase</keyword>
<dbReference type="InterPro" id="IPR019775">
    <property type="entry name" value="WD40_repeat_CS"/>
</dbReference>
<accession>A0ABT1JZW8</accession>
<keyword evidence="8" id="KW-0472">Membrane</keyword>
<dbReference type="SUPFAM" id="SSF50998">
    <property type="entry name" value="Quinoprotein alcohol dehydrogenase-like"/>
    <property type="match status" value="1"/>
</dbReference>
<keyword evidence="11" id="KW-1185">Reference proteome</keyword>
<dbReference type="SMART" id="SM00320">
    <property type="entry name" value="WD40"/>
    <property type="match status" value="5"/>
</dbReference>
<dbReference type="InterPro" id="IPR015943">
    <property type="entry name" value="WD40/YVTN_repeat-like_dom_sf"/>
</dbReference>
<reference evidence="10 11" key="1">
    <citation type="submission" date="2022-06" db="EMBL/GenBank/DDBJ databases">
        <title>Sequencing the genomes of 1000 actinobacteria strains.</title>
        <authorList>
            <person name="Klenk H.-P."/>
        </authorList>
    </citation>
    <scope>NUCLEOTIDE SEQUENCE [LARGE SCALE GENOMIC DNA]</scope>
    <source>
        <strain evidence="10 11">DSM 44170</strain>
    </source>
</reference>